<keyword evidence="5" id="KW-1185">Reference proteome</keyword>
<dbReference type="GO" id="GO:0005576">
    <property type="term" value="C:extracellular region"/>
    <property type="evidence" value="ECO:0007669"/>
    <property type="project" value="InterPro"/>
</dbReference>
<dbReference type="InterPro" id="IPR000177">
    <property type="entry name" value="Apple"/>
</dbReference>
<name>A0A7V7PMH3_9HYPH</name>
<keyword evidence="1" id="KW-0677">Repeat</keyword>
<dbReference type="AlphaFoldDB" id="A0A7V7PMH3"/>
<dbReference type="Proteomes" id="UP000432089">
    <property type="component" value="Unassembled WGS sequence"/>
</dbReference>
<dbReference type="SUPFAM" id="SSF57414">
    <property type="entry name" value="Hairpin loop containing domain-like"/>
    <property type="match status" value="1"/>
</dbReference>
<protein>
    <recommendedName>
        <fullName evidence="3">Apple domain-containing protein</fullName>
    </recommendedName>
</protein>
<dbReference type="Gene3D" id="3.50.4.10">
    <property type="entry name" value="Hepatocyte Growth Factor"/>
    <property type="match status" value="2"/>
</dbReference>
<dbReference type="CDD" id="cd01100">
    <property type="entry name" value="APPLE_Factor_XI_like"/>
    <property type="match status" value="1"/>
</dbReference>
<evidence type="ECO:0000259" key="3">
    <source>
        <dbReference type="SMART" id="SM00223"/>
    </source>
</evidence>
<evidence type="ECO:0000313" key="4">
    <source>
        <dbReference type="EMBL" id="KAB0678125.1"/>
    </source>
</evidence>
<accession>A0A7V7PMH3</accession>
<feature type="domain" description="Apple" evidence="3">
    <location>
        <begin position="65"/>
        <end position="137"/>
    </location>
</feature>
<evidence type="ECO:0000313" key="5">
    <source>
        <dbReference type="Proteomes" id="UP000432089"/>
    </source>
</evidence>
<organism evidence="4 5">
    <name type="scientific">Plantimonas leprariae</name>
    <dbReference type="NCBI Taxonomy" id="2615207"/>
    <lineage>
        <taxon>Bacteria</taxon>
        <taxon>Pseudomonadati</taxon>
        <taxon>Pseudomonadota</taxon>
        <taxon>Alphaproteobacteria</taxon>
        <taxon>Hyphomicrobiales</taxon>
        <taxon>Aurantimonadaceae</taxon>
        <taxon>Plantimonas</taxon>
    </lineage>
</organism>
<evidence type="ECO:0000256" key="2">
    <source>
        <dbReference type="ARBA" id="ARBA00023157"/>
    </source>
</evidence>
<proteinExistence type="predicted"/>
<sequence>MQCLSDKSCRAFTFNVKTPVGRGPNCFLKNSQGDLDGNSAAISGLLLTRTEADPQTMHFGAIDPNTNLYKDVDIPGFDLSRKPFASAKRQFDCRMACVKEGRCAAFTFVKPKKECWLKSGVGQPRVMTGAVSGAKTPMTFAPNTVSLN</sequence>
<dbReference type="InterPro" id="IPR003609">
    <property type="entry name" value="Pan_app"/>
</dbReference>
<dbReference type="Pfam" id="PF14295">
    <property type="entry name" value="PAN_4"/>
    <property type="match status" value="2"/>
</dbReference>
<keyword evidence="2" id="KW-1015">Disulfide bond</keyword>
<dbReference type="GO" id="GO:0006508">
    <property type="term" value="P:proteolysis"/>
    <property type="evidence" value="ECO:0007669"/>
    <property type="project" value="InterPro"/>
</dbReference>
<evidence type="ECO:0000256" key="1">
    <source>
        <dbReference type="ARBA" id="ARBA00022737"/>
    </source>
</evidence>
<reference evidence="4 5" key="1">
    <citation type="submission" date="2019-09" db="EMBL/GenBank/DDBJ databases">
        <title>YIM 132180 draft genome.</title>
        <authorList>
            <person name="Zhang K."/>
        </authorList>
    </citation>
    <scope>NUCLEOTIDE SEQUENCE [LARGE SCALE GENOMIC DNA]</scope>
    <source>
        <strain evidence="4 5">YIM 132180</strain>
    </source>
</reference>
<dbReference type="EMBL" id="VZDO01000014">
    <property type="protein sequence ID" value="KAB0678125.1"/>
    <property type="molecule type" value="Genomic_DNA"/>
</dbReference>
<comment type="caution">
    <text evidence="4">The sequence shown here is derived from an EMBL/GenBank/DDBJ whole genome shotgun (WGS) entry which is preliminary data.</text>
</comment>
<dbReference type="SMART" id="SM00223">
    <property type="entry name" value="APPLE"/>
    <property type="match status" value="1"/>
</dbReference>
<gene>
    <name evidence="4" type="ORF">F6X38_16580</name>
</gene>